<dbReference type="RefSeq" id="XP_001422914.1">
    <property type="nucleotide sequence ID" value="XM_001422877.1"/>
</dbReference>
<dbReference type="SMART" id="SM00320">
    <property type="entry name" value="WD40"/>
    <property type="match status" value="3"/>
</dbReference>
<dbReference type="Proteomes" id="UP000001568">
    <property type="component" value="Chromosome 21"/>
</dbReference>
<feature type="region of interest" description="Disordered" evidence="4">
    <location>
        <begin position="274"/>
        <end position="305"/>
    </location>
</feature>
<name>A4SBT3_OSTLU</name>
<dbReference type="PROSITE" id="PS50082">
    <property type="entry name" value="WD_REPEATS_2"/>
    <property type="match status" value="2"/>
</dbReference>
<evidence type="ECO:0000256" key="3">
    <source>
        <dbReference type="PROSITE-ProRule" id="PRU00221"/>
    </source>
</evidence>
<evidence type="ECO:0000256" key="4">
    <source>
        <dbReference type="SAM" id="MobiDB-lite"/>
    </source>
</evidence>
<dbReference type="eggNOG" id="KOG1036">
    <property type="taxonomic scope" value="Eukaryota"/>
</dbReference>
<keyword evidence="2" id="KW-0677">Repeat</keyword>
<dbReference type="AlphaFoldDB" id="A4SBT3"/>
<dbReference type="STRING" id="436017.A4SBT3"/>
<gene>
    <name evidence="5" type="ORF">OSTLU_25941</name>
</gene>
<dbReference type="Pfam" id="PF00400">
    <property type="entry name" value="WD40"/>
    <property type="match status" value="2"/>
</dbReference>
<feature type="repeat" description="WD" evidence="3">
    <location>
        <begin position="213"/>
        <end position="238"/>
    </location>
</feature>
<dbReference type="InterPro" id="IPR001680">
    <property type="entry name" value="WD40_rpt"/>
</dbReference>
<accession>A4SBT3</accession>
<dbReference type="PANTHER" id="PTHR10971">
    <property type="entry name" value="MRNA EXPORT FACTOR AND BUB3"/>
    <property type="match status" value="1"/>
</dbReference>
<reference evidence="5 6" key="1">
    <citation type="journal article" date="2007" name="Proc. Natl. Acad. Sci. U.S.A.">
        <title>The tiny eukaryote Ostreococcus provides genomic insights into the paradox of plankton speciation.</title>
        <authorList>
            <person name="Palenik B."/>
            <person name="Grimwood J."/>
            <person name="Aerts A."/>
            <person name="Rouze P."/>
            <person name="Salamov A."/>
            <person name="Putnam N."/>
            <person name="Dupont C."/>
            <person name="Jorgensen R."/>
            <person name="Derelle E."/>
            <person name="Rombauts S."/>
            <person name="Zhou K."/>
            <person name="Otillar R."/>
            <person name="Merchant S.S."/>
            <person name="Podell S."/>
            <person name="Gaasterland T."/>
            <person name="Napoli C."/>
            <person name="Gendler K."/>
            <person name="Manuell A."/>
            <person name="Tai V."/>
            <person name="Vallon O."/>
            <person name="Piganeau G."/>
            <person name="Jancek S."/>
            <person name="Heijde M."/>
            <person name="Jabbari K."/>
            <person name="Bowler C."/>
            <person name="Lohr M."/>
            <person name="Robbens S."/>
            <person name="Werner G."/>
            <person name="Dubchak I."/>
            <person name="Pazour G.J."/>
            <person name="Ren Q."/>
            <person name="Paulsen I."/>
            <person name="Delwiche C."/>
            <person name="Schmutz J."/>
            <person name="Rokhsar D."/>
            <person name="Van de Peer Y."/>
            <person name="Moreau H."/>
            <person name="Grigoriev I.V."/>
        </authorList>
    </citation>
    <scope>NUCLEOTIDE SEQUENCE [LARGE SCALE GENOMIC DNA]</scope>
    <source>
        <strain evidence="5 6">CCE9901</strain>
    </source>
</reference>
<feature type="compositionally biased region" description="Basic and acidic residues" evidence="4">
    <location>
        <begin position="274"/>
        <end position="298"/>
    </location>
</feature>
<dbReference type="InterPro" id="IPR036322">
    <property type="entry name" value="WD40_repeat_dom_sf"/>
</dbReference>
<keyword evidence="6" id="KW-1185">Reference proteome</keyword>
<dbReference type="InterPro" id="IPR015943">
    <property type="entry name" value="WD40/YVTN_repeat-like_dom_sf"/>
</dbReference>
<sequence length="305" mass="33285">MARRLTLLVTSWDGTARRYACRAREIGDVKSLNSIDLGAPALCGTFVGTDEDAACVGCLDGSVRLVDFKTGAFRVVGAHDDGAVSAVEYDDATKKLFTFGWDRTIRAWDLTKDERGRAVSTTKTAGKCYAADLRDGKIFVATSDGQVLARSSMRFQTRAIAANIRGDGFVAASVEGRVAVEFIRDEENDKRKYAFKCHRKTDDASVGEIVYPVHAVAFHPVHGTFATGGGDGYVNFWDGDAKKRLFQSPRYPTSISALAFSPCGSLLAIASSYAHEERENNKPEDRVFLRETRAEEVTPKSAKTS</sequence>
<evidence type="ECO:0000256" key="2">
    <source>
        <dbReference type="ARBA" id="ARBA00022737"/>
    </source>
</evidence>
<dbReference type="HOGENOM" id="CLU_038526_0_1_1"/>
<dbReference type="EMBL" id="CP000601">
    <property type="protein sequence ID" value="ABP01273.1"/>
    <property type="molecule type" value="Genomic_DNA"/>
</dbReference>
<keyword evidence="1 3" id="KW-0853">WD repeat</keyword>
<organism evidence="5 6">
    <name type="scientific">Ostreococcus lucimarinus (strain CCE9901)</name>
    <dbReference type="NCBI Taxonomy" id="436017"/>
    <lineage>
        <taxon>Eukaryota</taxon>
        <taxon>Viridiplantae</taxon>
        <taxon>Chlorophyta</taxon>
        <taxon>Mamiellophyceae</taxon>
        <taxon>Mamiellales</taxon>
        <taxon>Bathycoccaceae</taxon>
        <taxon>Ostreococcus</taxon>
    </lineage>
</organism>
<evidence type="ECO:0000313" key="5">
    <source>
        <dbReference type="EMBL" id="ABP01273.1"/>
    </source>
</evidence>
<evidence type="ECO:0000313" key="6">
    <source>
        <dbReference type="Proteomes" id="UP000001568"/>
    </source>
</evidence>
<dbReference type="Gramene" id="ABP01273">
    <property type="protein sequence ID" value="ABP01273"/>
    <property type="gene ID" value="OSTLU_25941"/>
</dbReference>
<dbReference type="KEGG" id="olu:OSTLU_25941"/>
<evidence type="ECO:0000256" key="1">
    <source>
        <dbReference type="ARBA" id="ARBA00022574"/>
    </source>
</evidence>
<dbReference type="GeneID" id="5006972"/>
<proteinExistence type="predicted"/>
<dbReference type="SUPFAM" id="SSF50978">
    <property type="entry name" value="WD40 repeat-like"/>
    <property type="match status" value="1"/>
</dbReference>
<feature type="repeat" description="WD" evidence="3">
    <location>
        <begin position="77"/>
        <end position="118"/>
    </location>
</feature>
<dbReference type="Gene3D" id="2.130.10.10">
    <property type="entry name" value="YVTN repeat-like/Quinoprotein amine dehydrogenase"/>
    <property type="match status" value="1"/>
</dbReference>
<dbReference type="OMA" id="WDSTLHI"/>
<protein>
    <submittedName>
        <fullName evidence="5">Uncharacterized protein</fullName>
    </submittedName>
</protein>
<dbReference type="OrthoDB" id="10262475at2759"/>